<reference evidence="1" key="1">
    <citation type="submission" date="2022-04" db="EMBL/GenBank/DDBJ databases">
        <title>Jade perch genome.</title>
        <authorList>
            <person name="Chao B."/>
        </authorList>
    </citation>
    <scope>NUCLEOTIDE SEQUENCE</scope>
    <source>
        <strain evidence="1">CB-2022</strain>
    </source>
</reference>
<name>A0ACB8W4N2_9TELE</name>
<dbReference type="EMBL" id="CM041545">
    <property type="protein sequence ID" value="KAI3361748.1"/>
    <property type="molecule type" value="Genomic_DNA"/>
</dbReference>
<organism evidence="1 2">
    <name type="scientific">Scortum barcoo</name>
    <name type="common">barcoo grunter</name>
    <dbReference type="NCBI Taxonomy" id="214431"/>
    <lineage>
        <taxon>Eukaryota</taxon>
        <taxon>Metazoa</taxon>
        <taxon>Chordata</taxon>
        <taxon>Craniata</taxon>
        <taxon>Vertebrata</taxon>
        <taxon>Euteleostomi</taxon>
        <taxon>Actinopterygii</taxon>
        <taxon>Neopterygii</taxon>
        <taxon>Teleostei</taxon>
        <taxon>Neoteleostei</taxon>
        <taxon>Acanthomorphata</taxon>
        <taxon>Eupercaria</taxon>
        <taxon>Centrarchiformes</taxon>
        <taxon>Terapontoidei</taxon>
        <taxon>Terapontidae</taxon>
        <taxon>Scortum</taxon>
    </lineage>
</organism>
<accession>A0ACB8W4N2</accession>
<gene>
    <name evidence="1" type="ORF">L3Q82_001957</name>
</gene>
<protein>
    <submittedName>
        <fullName evidence="1">Uncharacterized protein</fullName>
    </submittedName>
</protein>
<evidence type="ECO:0000313" key="2">
    <source>
        <dbReference type="Proteomes" id="UP000831701"/>
    </source>
</evidence>
<evidence type="ECO:0000313" key="1">
    <source>
        <dbReference type="EMBL" id="KAI3361748.1"/>
    </source>
</evidence>
<proteinExistence type="predicted"/>
<dbReference type="Proteomes" id="UP000831701">
    <property type="component" value="Chromosome 15"/>
</dbReference>
<sequence length="776" mass="84636">MRIGNRIQGHVKFLRRPKGQSAPYIPPQGENPSGIPRAPSSAPKDLTVISREGRPRAILISWQPPMEANGRITGYILYYTLDKNMPIDDWVMEAISGDRLTHQVVDLNLDTVYYFRIQAKNAKGVGPLSEPVHFRTAKVEHPDKMANDQGRGGDHAYWPSDTNLIDRSSINGLHGRIAARKPLLRTGNKQKRLVWAKEHKEWTLDQWKSVLWSDESKFEIFGSNHRVFVRRRKGERMDSTCLVPTVKHGGGGVMVWGCFAGDTVGDLFKIEGILNQHGYHSILQRHAIPSGLRLVGPSFIFQQDNDPKHTSRLCKGYLTKKESDGVLRQMTWPPQSPDLNPIEMVWGELDRRVKAKGPTSAKHLWELLQDCWKTISESPIGQMRPPHGSATPQKNSNLLVIIVVSVGAVTVVVVVIVALICTRRSSAQQRKKRASHSANKRKGSQKDLRPPDLWIHHEEMEMKNMEKAPSVAPSGHDSPIQSCQDLPQVAHSQSESQMGSKSSHSGADGDEASSSISTLERSLAARRGTRGKMMIPMDSQPSNTPVVSAIPVPALDSSQYPGILPSPSCGFTHNKFSLRPMPFPSLTVDRGYTPAMPSDTSTNPHLQQQPPSQQAPPLLPGSTAPSGEHVPGVCPVPGAPAAVATAAAEEAQAGACRTIPTACVRPTHPLRSFTNPLLPPPMGTIDPKVYTSMMPQSSASLPKPQVKTASLGQAGKARSPLLPVSVPTAPDLPEEGGTKPTEDSAANVYEQDDLSEQMASLEGLMKQLNAITGSAF</sequence>
<comment type="caution">
    <text evidence="1">The sequence shown here is derived from an EMBL/GenBank/DDBJ whole genome shotgun (WGS) entry which is preliminary data.</text>
</comment>
<keyword evidence="2" id="KW-1185">Reference proteome</keyword>